<reference evidence="1" key="1">
    <citation type="journal article" date="2014" name="Int. J. Syst. Evol. Microbiol.">
        <title>Complete genome sequence of Corynebacterium casei LMG S-19264T (=DSM 44701T), isolated from a smear-ripened cheese.</title>
        <authorList>
            <consortium name="US DOE Joint Genome Institute (JGI-PGF)"/>
            <person name="Walter F."/>
            <person name="Albersmeier A."/>
            <person name="Kalinowski J."/>
            <person name="Ruckert C."/>
        </authorList>
    </citation>
    <scope>NUCLEOTIDE SEQUENCE</scope>
    <source>
        <strain evidence="1">JCM 4988</strain>
    </source>
</reference>
<sequence>MNGCRVQYAPPADQSRSAMGSCLRARFDTAMRRLAAHPYGHGSTPVKGDHDRREATVAGAVVRYYVSATVLTVSVVRVVYV</sequence>
<dbReference type="EMBL" id="BMWG01000001">
    <property type="protein sequence ID" value="GGZ15552.1"/>
    <property type="molecule type" value="Genomic_DNA"/>
</dbReference>
<gene>
    <name evidence="1" type="ORF">GCM10010387_04920</name>
</gene>
<name>A0A918UJ26_9ACTN</name>
<comment type="caution">
    <text evidence="1">The sequence shown here is derived from an EMBL/GenBank/DDBJ whole genome shotgun (WGS) entry which is preliminary data.</text>
</comment>
<evidence type="ECO:0000313" key="2">
    <source>
        <dbReference type="Proteomes" id="UP000630936"/>
    </source>
</evidence>
<proteinExistence type="predicted"/>
<evidence type="ECO:0000313" key="1">
    <source>
        <dbReference type="EMBL" id="GGZ15552.1"/>
    </source>
</evidence>
<dbReference type="Proteomes" id="UP000630936">
    <property type="component" value="Unassembled WGS sequence"/>
</dbReference>
<reference evidence="1" key="2">
    <citation type="submission" date="2020-09" db="EMBL/GenBank/DDBJ databases">
        <authorList>
            <person name="Sun Q."/>
            <person name="Ohkuma M."/>
        </authorList>
    </citation>
    <scope>NUCLEOTIDE SEQUENCE</scope>
    <source>
        <strain evidence="1">JCM 4988</strain>
    </source>
</reference>
<organism evidence="1 2">
    <name type="scientific">Streptomyces inusitatus</name>
    <dbReference type="NCBI Taxonomy" id="68221"/>
    <lineage>
        <taxon>Bacteria</taxon>
        <taxon>Bacillati</taxon>
        <taxon>Actinomycetota</taxon>
        <taxon>Actinomycetes</taxon>
        <taxon>Kitasatosporales</taxon>
        <taxon>Streptomycetaceae</taxon>
        <taxon>Streptomyces</taxon>
    </lineage>
</organism>
<protein>
    <submittedName>
        <fullName evidence="1">Uncharacterized protein</fullName>
    </submittedName>
</protein>
<accession>A0A918UJ26</accession>
<dbReference type="AlphaFoldDB" id="A0A918UJ26"/>
<keyword evidence="2" id="KW-1185">Reference proteome</keyword>